<dbReference type="Proteomes" id="UP000285523">
    <property type="component" value="Unassembled WGS sequence"/>
</dbReference>
<dbReference type="SMART" id="SM00072">
    <property type="entry name" value="GuKc"/>
    <property type="match status" value="1"/>
</dbReference>
<dbReference type="GO" id="GO:0006015">
    <property type="term" value="P:5-phosphoribose 1-diphosphate biosynthetic process"/>
    <property type="evidence" value="ECO:0007669"/>
    <property type="project" value="UniProtKB-UniRule"/>
</dbReference>
<name>A0A418VNR8_RHOPL</name>
<keyword evidence="8" id="KW-0418">Kinase</keyword>
<evidence type="ECO:0000256" key="3">
    <source>
        <dbReference type="ARBA" id="ARBA00022679"/>
    </source>
</evidence>
<reference evidence="8 9" key="1">
    <citation type="submission" date="2018-09" db="EMBL/GenBank/DDBJ databases">
        <title>Draft genome sequence of Rhodopseudomonas palustris 2.1.18.</title>
        <authorList>
            <person name="Robertson S.L."/>
            <person name="Meyer T.E."/>
            <person name="Kyndt J.A."/>
        </authorList>
    </citation>
    <scope>NUCLEOTIDE SEQUENCE [LARGE SCALE GENOMIC DNA]</scope>
    <source>
        <strain evidence="8 9">2.1.18</strain>
    </source>
</reference>
<sequence length="200" mass="21423">MTEPAPIAPPHSRIGPGRLVLVVGPSGAGKDTLLEIAKAACLGDSSVTFARRVVTREPSPAENNLQSTPEAFRAMIAADEFALHWQAHGHAYGLLRSIDTDIRAGRTVVANVSRTVIAQARHTYANVDVVLITAPPDVLARRIALRARSSDAMSSDRVNRAVNGSEADFTIMNVANPEDHARELLAIIRHEPAASRSTAR</sequence>
<feature type="binding site" evidence="6">
    <location>
        <begin position="24"/>
        <end position="31"/>
    </location>
    <ligand>
        <name>ATP</name>
        <dbReference type="ChEBI" id="CHEBI:30616"/>
    </ligand>
</feature>
<gene>
    <name evidence="6 8" type="primary">phnN</name>
    <name evidence="8" type="ORF">D4Q52_02670</name>
</gene>
<feature type="domain" description="Guanylate kinase-like" evidence="7">
    <location>
        <begin position="17"/>
        <end position="189"/>
    </location>
</feature>
<evidence type="ECO:0000259" key="7">
    <source>
        <dbReference type="PROSITE" id="PS50052"/>
    </source>
</evidence>
<dbReference type="EMBL" id="QYYD01000002">
    <property type="protein sequence ID" value="RJF77824.1"/>
    <property type="molecule type" value="Genomic_DNA"/>
</dbReference>
<dbReference type="GO" id="GO:0019634">
    <property type="term" value="P:organic phosphonate metabolic process"/>
    <property type="evidence" value="ECO:0007669"/>
    <property type="project" value="UniProtKB-UniRule"/>
</dbReference>
<dbReference type="PROSITE" id="PS50052">
    <property type="entry name" value="GUANYLATE_KINASE_2"/>
    <property type="match status" value="1"/>
</dbReference>
<dbReference type="GO" id="GO:0033863">
    <property type="term" value="F:ribose 1,5-bisphosphate phosphokinase activity"/>
    <property type="evidence" value="ECO:0007669"/>
    <property type="project" value="UniProtKB-UniRule"/>
</dbReference>
<dbReference type="NCBIfam" id="TIGR02322">
    <property type="entry name" value="phosphon_PhnN"/>
    <property type="match status" value="1"/>
</dbReference>
<dbReference type="GO" id="GO:0005829">
    <property type="term" value="C:cytosol"/>
    <property type="evidence" value="ECO:0007669"/>
    <property type="project" value="TreeGrafter"/>
</dbReference>
<dbReference type="GO" id="GO:0005524">
    <property type="term" value="F:ATP binding"/>
    <property type="evidence" value="ECO:0007669"/>
    <property type="project" value="UniProtKB-KW"/>
</dbReference>
<keyword evidence="3 6" id="KW-0808">Transferase</keyword>
<comment type="catalytic activity">
    <reaction evidence="1 6">
        <text>alpha-D-ribose 1,5-bisphosphate + ATP = 5-phospho-alpha-D-ribose 1-diphosphate + ADP</text>
        <dbReference type="Rhea" id="RHEA:20109"/>
        <dbReference type="ChEBI" id="CHEBI:30616"/>
        <dbReference type="ChEBI" id="CHEBI:58017"/>
        <dbReference type="ChEBI" id="CHEBI:68688"/>
        <dbReference type="ChEBI" id="CHEBI:456216"/>
        <dbReference type="EC" id="2.7.4.23"/>
    </reaction>
</comment>
<evidence type="ECO:0000256" key="5">
    <source>
        <dbReference type="ARBA" id="ARBA00022840"/>
    </source>
</evidence>
<dbReference type="RefSeq" id="WP_119854992.1">
    <property type="nucleotide sequence ID" value="NZ_QYYD01000002.1"/>
</dbReference>
<dbReference type="InterPro" id="IPR008145">
    <property type="entry name" value="GK/Ca_channel_bsu"/>
</dbReference>
<dbReference type="HAMAP" id="MF_00836">
    <property type="entry name" value="PhnN"/>
    <property type="match status" value="1"/>
</dbReference>
<keyword evidence="5 6" id="KW-0067">ATP-binding</keyword>
<dbReference type="AlphaFoldDB" id="A0A418VNR8"/>
<accession>A0A418VNR8</accession>
<evidence type="ECO:0000313" key="9">
    <source>
        <dbReference type="Proteomes" id="UP000285523"/>
    </source>
</evidence>
<keyword evidence="4 6" id="KW-0547">Nucleotide-binding</keyword>
<dbReference type="SUPFAM" id="SSF52540">
    <property type="entry name" value="P-loop containing nucleoside triphosphate hydrolases"/>
    <property type="match status" value="1"/>
</dbReference>
<dbReference type="InterPro" id="IPR008144">
    <property type="entry name" value="Guanylate_kin-like_dom"/>
</dbReference>
<dbReference type="PANTHER" id="PTHR23117:SF8">
    <property type="entry name" value="RIBOSE 1,5-BISPHOSPHATE PHOSPHOKINASE PHNN"/>
    <property type="match status" value="1"/>
</dbReference>
<dbReference type="OrthoDB" id="341217at2"/>
<dbReference type="EC" id="2.7.4.23" evidence="6"/>
<comment type="similarity">
    <text evidence="6">Belongs to the ribose 1,5-bisphosphokinase family.</text>
</comment>
<comment type="pathway">
    <text evidence="2 6">Metabolic intermediate biosynthesis; 5-phospho-alpha-D-ribose 1-diphosphate biosynthesis; 5-phospho-alpha-D-ribose 1-diphosphate from D-ribose 5-phosphate (route II): step 3/3.</text>
</comment>
<evidence type="ECO:0000313" key="8">
    <source>
        <dbReference type="EMBL" id="RJF77824.1"/>
    </source>
</evidence>
<dbReference type="Gene3D" id="3.40.50.300">
    <property type="entry name" value="P-loop containing nucleotide triphosphate hydrolases"/>
    <property type="match status" value="1"/>
</dbReference>
<comment type="function">
    <text evidence="6">Catalyzes the phosphorylation of ribose 1,5-bisphosphate to 5-phospho-D-ribosyl alpha-1-diphosphate (PRPP).</text>
</comment>
<comment type="caution">
    <text evidence="8">The sequence shown here is derived from an EMBL/GenBank/DDBJ whole genome shotgun (WGS) entry which is preliminary data.</text>
</comment>
<evidence type="ECO:0000256" key="1">
    <source>
        <dbReference type="ARBA" id="ARBA00000373"/>
    </source>
</evidence>
<evidence type="ECO:0000256" key="4">
    <source>
        <dbReference type="ARBA" id="ARBA00022741"/>
    </source>
</evidence>
<evidence type="ECO:0000256" key="6">
    <source>
        <dbReference type="HAMAP-Rule" id="MF_00836"/>
    </source>
</evidence>
<dbReference type="UniPathway" id="UPA00087">
    <property type="reaction ID" value="UER00175"/>
</dbReference>
<dbReference type="InterPro" id="IPR027417">
    <property type="entry name" value="P-loop_NTPase"/>
</dbReference>
<organism evidence="8 9">
    <name type="scientific">Rhodopseudomonas palustris</name>
    <dbReference type="NCBI Taxonomy" id="1076"/>
    <lineage>
        <taxon>Bacteria</taxon>
        <taxon>Pseudomonadati</taxon>
        <taxon>Pseudomonadota</taxon>
        <taxon>Alphaproteobacteria</taxon>
        <taxon>Hyphomicrobiales</taxon>
        <taxon>Nitrobacteraceae</taxon>
        <taxon>Rhodopseudomonas</taxon>
    </lineage>
</organism>
<proteinExistence type="inferred from homology"/>
<dbReference type="PANTHER" id="PTHR23117">
    <property type="entry name" value="GUANYLATE KINASE-RELATED"/>
    <property type="match status" value="1"/>
</dbReference>
<evidence type="ECO:0000256" key="2">
    <source>
        <dbReference type="ARBA" id="ARBA00005069"/>
    </source>
</evidence>
<dbReference type="InterPro" id="IPR012699">
    <property type="entry name" value="PhnN"/>
</dbReference>
<protein>
    <recommendedName>
        <fullName evidence="6">Ribose 1,5-bisphosphate phosphokinase PhnN</fullName>
        <ecNumber evidence="6">2.7.4.23</ecNumber>
    </recommendedName>
    <alternativeName>
        <fullName evidence="6">Ribose 1,5-bisphosphokinase</fullName>
    </alternativeName>
</protein>
<dbReference type="Pfam" id="PF00625">
    <property type="entry name" value="Guanylate_kin"/>
    <property type="match status" value="1"/>
</dbReference>